<keyword evidence="2" id="KW-1185">Reference proteome</keyword>
<dbReference type="EMBL" id="PGOL01002349">
    <property type="protein sequence ID" value="PKI48725.1"/>
    <property type="molecule type" value="Genomic_DNA"/>
</dbReference>
<name>A0A2I0IXR2_PUNGR</name>
<accession>A0A2I0IXR2</accession>
<comment type="caution">
    <text evidence="1">The sequence shown here is derived from an EMBL/GenBank/DDBJ whole genome shotgun (WGS) entry which is preliminary data.</text>
</comment>
<evidence type="ECO:0000313" key="1">
    <source>
        <dbReference type="EMBL" id="PKI48725.1"/>
    </source>
</evidence>
<proteinExistence type="predicted"/>
<dbReference type="AlphaFoldDB" id="A0A2I0IXR2"/>
<dbReference type="STRING" id="22663.A0A2I0IXR2"/>
<organism evidence="1 2">
    <name type="scientific">Punica granatum</name>
    <name type="common">Pomegranate</name>
    <dbReference type="NCBI Taxonomy" id="22663"/>
    <lineage>
        <taxon>Eukaryota</taxon>
        <taxon>Viridiplantae</taxon>
        <taxon>Streptophyta</taxon>
        <taxon>Embryophyta</taxon>
        <taxon>Tracheophyta</taxon>
        <taxon>Spermatophyta</taxon>
        <taxon>Magnoliopsida</taxon>
        <taxon>eudicotyledons</taxon>
        <taxon>Gunneridae</taxon>
        <taxon>Pentapetalae</taxon>
        <taxon>rosids</taxon>
        <taxon>malvids</taxon>
        <taxon>Myrtales</taxon>
        <taxon>Lythraceae</taxon>
        <taxon>Punica</taxon>
    </lineage>
</organism>
<evidence type="ECO:0000313" key="2">
    <source>
        <dbReference type="Proteomes" id="UP000233551"/>
    </source>
</evidence>
<reference evidence="1 2" key="1">
    <citation type="submission" date="2017-11" db="EMBL/GenBank/DDBJ databases">
        <title>De-novo sequencing of pomegranate (Punica granatum L.) genome.</title>
        <authorList>
            <person name="Akparov Z."/>
            <person name="Amiraslanov A."/>
            <person name="Hajiyeva S."/>
            <person name="Abbasov M."/>
            <person name="Kaur K."/>
            <person name="Hamwieh A."/>
            <person name="Solovyev V."/>
            <person name="Salamov A."/>
            <person name="Braich B."/>
            <person name="Kosarev P."/>
            <person name="Mahmoud A."/>
            <person name="Hajiyev E."/>
            <person name="Babayeva S."/>
            <person name="Izzatullayeva V."/>
            <person name="Mammadov A."/>
            <person name="Mammadov A."/>
            <person name="Sharifova S."/>
            <person name="Ojaghi J."/>
            <person name="Eynullazada K."/>
            <person name="Bayramov B."/>
            <person name="Abdulazimova A."/>
            <person name="Shahmuradov I."/>
        </authorList>
    </citation>
    <scope>NUCLEOTIDE SEQUENCE [LARGE SCALE GENOMIC DNA]</scope>
    <source>
        <strain evidence="2">cv. AG2017</strain>
        <tissue evidence="1">Leaf</tissue>
    </source>
</reference>
<dbReference type="Proteomes" id="UP000233551">
    <property type="component" value="Unassembled WGS sequence"/>
</dbReference>
<gene>
    <name evidence="1" type="ORF">CRG98_030891</name>
</gene>
<sequence length="233" mass="25010">MPLRFISTTQGTLIGKEEVESSAARVEGGNALAIHLHDSGNPNRERGSRKLSSSCGRGQCPCDSSPRLRVIGLTSAVLCLPGSRTHFSSTPPPVRFSSLCCAVVPIMDIMQLFFAETLILCKVESTNQLLNVWLQSGARSSITGMEVVIGRGQQASRGRHRRVETSGSSFSGSNAALCSCGLRVQQRTSRTPKNPDTAIVGIPQAEDTDRYGVVEPTVNMKEAINANNSMFSE</sequence>
<protein>
    <submittedName>
        <fullName evidence="1">Uncharacterized protein</fullName>
    </submittedName>
</protein>